<dbReference type="AlphaFoldDB" id="A0A397G1R9"/>
<accession>A0A397G1R9</accession>
<sequence length="81" mass="9555">MICAFDVILNVFNKILNGNKDLDEIIQESQSNCTKTDSQNITTEFLNEFKNYLKFKYATIVKCLSITQDPETMNYRFVMQW</sequence>
<dbReference type="Proteomes" id="UP000266861">
    <property type="component" value="Unassembled WGS sequence"/>
</dbReference>
<protein>
    <submittedName>
        <fullName evidence="1">Uncharacterized protein</fullName>
    </submittedName>
</protein>
<name>A0A397G1R9_9GLOM</name>
<gene>
    <name evidence="1" type="ORF">Glove_1096g3</name>
</gene>
<reference evidence="1 2" key="1">
    <citation type="submission" date="2018-08" db="EMBL/GenBank/DDBJ databases">
        <title>Genome and evolution of the arbuscular mycorrhizal fungus Diversispora epigaea (formerly Glomus versiforme) and its bacterial endosymbionts.</title>
        <authorList>
            <person name="Sun X."/>
            <person name="Fei Z."/>
            <person name="Harrison M."/>
        </authorList>
    </citation>
    <scope>NUCLEOTIDE SEQUENCE [LARGE SCALE GENOMIC DNA]</scope>
    <source>
        <strain evidence="1 2">IT104</strain>
    </source>
</reference>
<evidence type="ECO:0000313" key="1">
    <source>
        <dbReference type="EMBL" id="RHZ43478.1"/>
    </source>
</evidence>
<organism evidence="1 2">
    <name type="scientific">Diversispora epigaea</name>
    <dbReference type="NCBI Taxonomy" id="1348612"/>
    <lineage>
        <taxon>Eukaryota</taxon>
        <taxon>Fungi</taxon>
        <taxon>Fungi incertae sedis</taxon>
        <taxon>Mucoromycota</taxon>
        <taxon>Glomeromycotina</taxon>
        <taxon>Glomeromycetes</taxon>
        <taxon>Diversisporales</taxon>
        <taxon>Diversisporaceae</taxon>
        <taxon>Diversispora</taxon>
    </lineage>
</organism>
<keyword evidence="2" id="KW-1185">Reference proteome</keyword>
<evidence type="ECO:0000313" key="2">
    <source>
        <dbReference type="Proteomes" id="UP000266861"/>
    </source>
</evidence>
<proteinExistence type="predicted"/>
<comment type="caution">
    <text evidence="1">The sequence shown here is derived from an EMBL/GenBank/DDBJ whole genome shotgun (WGS) entry which is preliminary data.</text>
</comment>
<dbReference type="OrthoDB" id="2441994at2759"/>
<dbReference type="EMBL" id="PQFF01000664">
    <property type="protein sequence ID" value="RHZ43478.1"/>
    <property type="molecule type" value="Genomic_DNA"/>
</dbReference>